<comment type="caution">
    <text evidence="1">The sequence shown here is derived from an EMBL/GenBank/DDBJ whole genome shotgun (WGS) entry which is preliminary data.</text>
</comment>
<sequence length="77" mass="8770">NLPEDDNYRFIKAEPATEEDLLLICDKDYINFTREYFKAANLGLNLSQLGGFFQYHSGDNIPRGKPGKIEQKSAESN</sequence>
<protein>
    <submittedName>
        <fullName evidence="1">Uncharacterized protein</fullName>
    </submittedName>
</protein>
<name>X1B7B7_9ZZZZ</name>
<dbReference type="EMBL" id="BART01025983">
    <property type="protein sequence ID" value="GAG91669.1"/>
    <property type="molecule type" value="Genomic_DNA"/>
</dbReference>
<dbReference type="AlphaFoldDB" id="X1B7B7"/>
<reference evidence="1" key="1">
    <citation type="journal article" date="2014" name="Front. Microbiol.">
        <title>High frequency of phylogenetically diverse reductive dehalogenase-homologous genes in deep subseafloor sedimentary metagenomes.</title>
        <authorList>
            <person name="Kawai M."/>
            <person name="Futagami T."/>
            <person name="Toyoda A."/>
            <person name="Takaki Y."/>
            <person name="Nishi S."/>
            <person name="Hori S."/>
            <person name="Arai W."/>
            <person name="Tsubouchi T."/>
            <person name="Morono Y."/>
            <person name="Uchiyama I."/>
            <person name="Ito T."/>
            <person name="Fujiyama A."/>
            <person name="Inagaki F."/>
            <person name="Takami H."/>
        </authorList>
    </citation>
    <scope>NUCLEOTIDE SEQUENCE</scope>
    <source>
        <strain evidence="1">Expedition CK06-06</strain>
    </source>
</reference>
<organism evidence="1">
    <name type="scientific">marine sediment metagenome</name>
    <dbReference type="NCBI Taxonomy" id="412755"/>
    <lineage>
        <taxon>unclassified sequences</taxon>
        <taxon>metagenomes</taxon>
        <taxon>ecological metagenomes</taxon>
    </lineage>
</organism>
<feature type="non-terminal residue" evidence="1">
    <location>
        <position position="1"/>
    </location>
</feature>
<proteinExistence type="predicted"/>
<evidence type="ECO:0000313" key="1">
    <source>
        <dbReference type="EMBL" id="GAG91669.1"/>
    </source>
</evidence>
<gene>
    <name evidence="1" type="ORF">S01H4_46485</name>
</gene>
<accession>X1B7B7</accession>